<dbReference type="Pfam" id="PF04298">
    <property type="entry name" value="Zn_peptidase_2"/>
    <property type="match status" value="1"/>
</dbReference>
<keyword evidence="1" id="KW-1133">Transmembrane helix</keyword>
<proteinExistence type="predicted"/>
<feature type="transmembrane region" description="Helical" evidence="1">
    <location>
        <begin position="149"/>
        <end position="169"/>
    </location>
</feature>
<gene>
    <name evidence="2" type="ORF">DES51_11332</name>
</gene>
<reference evidence="2 3" key="1">
    <citation type="submission" date="2018-05" db="EMBL/GenBank/DDBJ databases">
        <title>Genomic Encyclopedia of Type Strains, Phase IV (KMG-IV): sequencing the most valuable type-strain genomes for metagenomic binning, comparative biology and taxonomic classification.</title>
        <authorList>
            <person name="Goeker M."/>
        </authorList>
    </citation>
    <scope>NUCLEOTIDE SEQUENCE [LARGE SCALE GENOMIC DNA]</scope>
    <source>
        <strain evidence="2 3">JC118</strain>
    </source>
</reference>
<sequence length="230" mass="25361">MNDIYYLQYLLYIAAFAVIMIANARMQSAYHRYRKIDTEKGYTGAQTARMILDANGLQDVAVQLSNGGSLSDHYNPMDHTVNLSPDIYYKTSIASVSVAAHEVGHAIQHKEGYGAIELRNRILPLANIASQLGWGVLFLGLIFSIRPLLMLGIAALCIVAVFQIITLPIEFNASKRALMQLESLAIVDEAEQADAQSMLKAAALTYVAALINTVFQILRMLLISGRRNND</sequence>
<dbReference type="STRING" id="1034346.GCA_000313565_03343"/>
<evidence type="ECO:0008006" key="4">
    <source>
        <dbReference type="Google" id="ProtNLM"/>
    </source>
</evidence>
<name>A0A318KJQ8_9FIRM</name>
<evidence type="ECO:0000256" key="1">
    <source>
        <dbReference type="SAM" id="Phobius"/>
    </source>
</evidence>
<dbReference type="EMBL" id="QJKH01000013">
    <property type="protein sequence ID" value="PXX76838.1"/>
    <property type="molecule type" value="Genomic_DNA"/>
</dbReference>
<accession>A0A318KJQ8</accession>
<dbReference type="InterPro" id="IPR007395">
    <property type="entry name" value="Zn_peptidase_2"/>
</dbReference>
<dbReference type="AlphaFoldDB" id="A0A318KJQ8"/>
<dbReference type="PANTHER" id="PTHR36434:SF1">
    <property type="entry name" value="MEMBRANE PROTEASE YUGP-RELATED"/>
    <property type="match status" value="1"/>
</dbReference>
<feature type="transmembrane region" description="Helical" evidence="1">
    <location>
        <begin position="6"/>
        <end position="24"/>
    </location>
</feature>
<evidence type="ECO:0000313" key="2">
    <source>
        <dbReference type="EMBL" id="PXX76838.1"/>
    </source>
</evidence>
<dbReference type="RefSeq" id="WP_022939621.1">
    <property type="nucleotide sequence ID" value="NZ_CABKRQ010000011.1"/>
</dbReference>
<comment type="caution">
    <text evidence="2">The sequence shown here is derived from an EMBL/GenBank/DDBJ whole genome shotgun (WGS) entry which is preliminary data.</text>
</comment>
<keyword evidence="1" id="KW-0472">Membrane</keyword>
<keyword evidence="3" id="KW-1185">Reference proteome</keyword>
<protein>
    <recommendedName>
        <fullName evidence="4">Peptidase</fullName>
    </recommendedName>
</protein>
<feature type="transmembrane region" description="Helical" evidence="1">
    <location>
        <begin position="122"/>
        <end position="143"/>
    </location>
</feature>
<feature type="transmembrane region" description="Helical" evidence="1">
    <location>
        <begin position="201"/>
        <end position="222"/>
    </location>
</feature>
<organism evidence="2 3">
    <name type="scientific">Dielma fastidiosa</name>
    <dbReference type="NCBI Taxonomy" id="1034346"/>
    <lineage>
        <taxon>Bacteria</taxon>
        <taxon>Bacillati</taxon>
        <taxon>Bacillota</taxon>
        <taxon>Erysipelotrichia</taxon>
        <taxon>Erysipelotrichales</taxon>
        <taxon>Erysipelotrichaceae</taxon>
        <taxon>Dielma</taxon>
    </lineage>
</organism>
<keyword evidence="1" id="KW-0812">Transmembrane</keyword>
<evidence type="ECO:0000313" key="3">
    <source>
        <dbReference type="Proteomes" id="UP000247612"/>
    </source>
</evidence>
<dbReference type="Proteomes" id="UP000247612">
    <property type="component" value="Unassembled WGS sequence"/>
</dbReference>
<dbReference type="PANTHER" id="PTHR36434">
    <property type="entry name" value="MEMBRANE PROTEASE YUGP-RELATED"/>
    <property type="match status" value="1"/>
</dbReference>